<name>A0A8S9GK66_BRACR</name>
<evidence type="ECO:0000313" key="1">
    <source>
        <dbReference type="EMBL" id="KAF2546283.1"/>
    </source>
</evidence>
<protein>
    <submittedName>
        <fullName evidence="1">Uncharacterized protein</fullName>
    </submittedName>
</protein>
<reference evidence="1" key="1">
    <citation type="submission" date="2019-12" db="EMBL/GenBank/DDBJ databases">
        <title>Genome sequencing and annotation of Brassica cretica.</title>
        <authorList>
            <person name="Studholme D.J."/>
            <person name="Sarris P.F."/>
        </authorList>
    </citation>
    <scope>NUCLEOTIDE SEQUENCE</scope>
    <source>
        <strain evidence="1">PFS-102/07</strain>
        <tissue evidence="1">Leaf</tissue>
    </source>
</reference>
<proteinExistence type="predicted"/>
<comment type="caution">
    <text evidence="1">The sequence shown here is derived from an EMBL/GenBank/DDBJ whole genome shotgun (WGS) entry which is preliminary data.</text>
</comment>
<gene>
    <name evidence="1" type="ORF">F2Q70_00019920</name>
</gene>
<accession>A0A8S9GK66</accession>
<dbReference type="EMBL" id="QGKY02001925">
    <property type="protein sequence ID" value="KAF2546283.1"/>
    <property type="molecule type" value="Genomic_DNA"/>
</dbReference>
<sequence length="146" mass="16103">MMFAAGEESVGKGLLLTTKPKKIESTINNLDPEEVDFRWNTMFGKVISQAENPSFSGAFGMFVVIRTLRVKKKYEIWSSLSKPNNSALSQATVVLHSMEQLKSLLMTQVLCLFRQQPQVPSSSSIVSNASSSSVHTSIMNCWLAGI</sequence>
<dbReference type="AlphaFoldDB" id="A0A8S9GK66"/>
<organism evidence="1">
    <name type="scientific">Brassica cretica</name>
    <name type="common">Mustard</name>
    <dbReference type="NCBI Taxonomy" id="69181"/>
    <lineage>
        <taxon>Eukaryota</taxon>
        <taxon>Viridiplantae</taxon>
        <taxon>Streptophyta</taxon>
        <taxon>Embryophyta</taxon>
        <taxon>Tracheophyta</taxon>
        <taxon>Spermatophyta</taxon>
        <taxon>Magnoliopsida</taxon>
        <taxon>eudicotyledons</taxon>
        <taxon>Gunneridae</taxon>
        <taxon>Pentapetalae</taxon>
        <taxon>rosids</taxon>
        <taxon>malvids</taxon>
        <taxon>Brassicales</taxon>
        <taxon>Brassicaceae</taxon>
        <taxon>Brassiceae</taxon>
        <taxon>Brassica</taxon>
    </lineage>
</organism>